<dbReference type="PANTHER" id="PTHR38701:SF1">
    <property type="entry name" value="UP-REGULATED DURING SEPTATION PROTEIN 1 DOMAIN-CONTAINING PROTEIN"/>
    <property type="match status" value="1"/>
</dbReference>
<feature type="region of interest" description="Disordered" evidence="1">
    <location>
        <begin position="37"/>
        <end position="321"/>
    </location>
</feature>
<evidence type="ECO:0000256" key="1">
    <source>
        <dbReference type="SAM" id="MobiDB-lite"/>
    </source>
</evidence>
<keyword evidence="3" id="KW-1185">Reference proteome</keyword>
<feature type="compositionally biased region" description="Basic and acidic residues" evidence="1">
    <location>
        <begin position="479"/>
        <end position="489"/>
    </location>
</feature>
<dbReference type="InParanoid" id="G4TFE1"/>
<feature type="compositionally biased region" description="Low complexity" evidence="1">
    <location>
        <begin position="37"/>
        <end position="56"/>
    </location>
</feature>
<feature type="region of interest" description="Disordered" evidence="1">
    <location>
        <begin position="469"/>
        <end position="497"/>
    </location>
</feature>
<name>G4TFE1_SERID</name>
<gene>
    <name evidence="2" type="ORF">PIIN_03983</name>
</gene>
<comment type="caution">
    <text evidence="2">The sequence shown here is derived from an EMBL/GenBank/DDBJ whole genome shotgun (WGS) entry which is preliminary data.</text>
</comment>
<evidence type="ECO:0000313" key="3">
    <source>
        <dbReference type="Proteomes" id="UP000007148"/>
    </source>
</evidence>
<feature type="compositionally biased region" description="Polar residues" evidence="1">
    <location>
        <begin position="187"/>
        <end position="208"/>
    </location>
</feature>
<feature type="compositionally biased region" description="Low complexity" evidence="1">
    <location>
        <begin position="104"/>
        <end position="115"/>
    </location>
</feature>
<organism evidence="2 3">
    <name type="scientific">Serendipita indica (strain DSM 11827)</name>
    <name type="common">Root endophyte fungus</name>
    <name type="synonym">Piriformospora indica</name>
    <dbReference type="NCBI Taxonomy" id="1109443"/>
    <lineage>
        <taxon>Eukaryota</taxon>
        <taxon>Fungi</taxon>
        <taxon>Dikarya</taxon>
        <taxon>Basidiomycota</taxon>
        <taxon>Agaricomycotina</taxon>
        <taxon>Agaricomycetes</taxon>
        <taxon>Sebacinales</taxon>
        <taxon>Serendipitaceae</taxon>
        <taxon>Serendipita</taxon>
    </lineage>
</organism>
<proteinExistence type="predicted"/>
<dbReference type="AlphaFoldDB" id="G4TFE1"/>
<dbReference type="eggNOG" id="ENOG502SDCC">
    <property type="taxonomic scope" value="Eukaryota"/>
</dbReference>
<dbReference type="Proteomes" id="UP000007148">
    <property type="component" value="Unassembled WGS sequence"/>
</dbReference>
<sequence>MEAPPKKKIVAKVTANIYEPSSPGFVAASAVRAKVSSSSVSRGSSVVNGGHSRNNSASKAAVRGGGYSSEAVSSPLTRAFPSAPPSSIGRSAGHGLSPNSLLFAPESSSSPASPSTRQQPRITVRQPKRMDSATSALSAKFKANQSYESPPISPPTSPRSVAFSALSVASPATQSPATSPPTVRPRVTSSIRIQPQKMQGLNVNTGRATPTAMGHRSRNPSISSISALGNGPKTGSTARAIPQQKQSPPRLEIPHSPPTSTLSSRSSASLHSSSLASTSVSAPSHLSLSTATEGESDSDQEEEHVERDQASTPQNEVDEDDVFAEEARSNRKILDLEISNQSLLTVNTMLEATKLRQAREIKDLRRKLREVKHLPSKTLYANAETMSPTASDISLPNRKNSASSHSSDEEEEAEAEPDPIYDRIQKLVEGLLSQAHRALERTIDDCMPAPTNTVKVLSAVEVQQYERRTLGLPEEEESKDDHDHEHDDPDISIDETNEVKEVVQDIKEALKLPLEDDLGYVASGEETRKKRGLFLFN</sequence>
<accession>G4TFE1</accession>
<dbReference type="HOGENOM" id="CLU_507259_0_0_1"/>
<protein>
    <submittedName>
        <fullName evidence="2">Uncharacterized protein</fullName>
    </submittedName>
</protein>
<feature type="compositionally biased region" description="Polar residues" evidence="1">
    <location>
        <begin position="219"/>
        <end position="247"/>
    </location>
</feature>
<dbReference type="EMBL" id="CAFZ01000070">
    <property type="protein sequence ID" value="CCA70043.1"/>
    <property type="molecule type" value="Genomic_DNA"/>
</dbReference>
<evidence type="ECO:0000313" key="2">
    <source>
        <dbReference type="EMBL" id="CCA70043.1"/>
    </source>
</evidence>
<dbReference type="OrthoDB" id="2555519at2759"/>
<feature type="compositionally biased region" description="Polar residues" evidence="1">
    <location>
        <begin position="384"/>
        <end position="400"/>
    </location>
</feature>
<feature type="compositionally biased region" description="Acidic residues" evidence="1">
    <location>
        <begin position="408"/>
        <end position="418"/>
    </location>
</feature>
<dbReference type="PANTHER" id="PTHR38701">
    <property type="entry name" value="CHROMOSOME 8, WHOLE GENOME SHOTGUN SEQUENCE"/>
    <property type="match status" value="1"/>
</dbReference>
<feature type="compositionally biased region" description="Low complexity" evidence="1">
    <location>
        <begin position="258"/>
        <end position="285"/>
    </location>
</feature>
<feature type="region of interest" description="Disordered" evidence="1">
    <location>
        <begin position="380"/>
        <end position="418"/>
    </location>
</feature>
<reference evidence="2 3" key="1">
    <citation type="journal article" date="2011" name="PLoS Pathog.">
        <title>Endophytic Life Strategies Decoded by Genome and Transcriptome Analyses of the Mutualistic Root Symbiont Piriformospora indica.</title>
        <authorList>
            <person name="Zuccaro A."/>
            <person name="Lahrmann U."/>
            <person name="Guldener U."/>
            <person name="Langen G."/>
            <person name="Pfiffi S."/>
            <person name="Biedenkopf D."/>
            <person name="Wong P."/>
            <person name="Samans B."/>
            <person name="Grimm C."/>
            <person name="Basiewicz M."/>
            <person name="Murat C."/>
            <person name="Martin F."/>
            <person name="Kogel K.H."/>
        </authorList>
    </citation>
    <scope>NUCLEOTIDE SEQUENCE [LARGE SCALE GENOMIC DNA]</scope>
    <source>
        <strain evidence="2 3">DSM 11827</strain>
    </source>
</reference>
<feature type="compositionally biased region" description="Acidic residues" evidence="1">
    <location>
        <begin position="294"/>
        <end position="303"/>
    </location>
</feature>
<dbReference type="STRING" id="1109443.G4TFE1"/>